<sequence>MPIQKPPLHHLHLHLHLHLRSHLLLLSLFFFYLTTADDAAVMSKLLSALSPTPLGWDNKTPFCKWTNVNCDSTNKFVTSINLDSQSISGTLPPELNQLSSLKSLSLQKNSFSGAIPSFANTTLQKIFLDFNSFSSVPPDFLLGCTNLQVISISENGQLSPWQIPLYLTESSNLQSFLASNSSIVGRIPDFFGSFPNLQDLRLSYNNITGGLPRSLGVSEVRNIWLNNQIQGLSGRIDVLSSMTQIYQVWLFANAFTGPIPDLSNCTNLFDLQLRDNQFTGVVPASVMQLPNLMNVSLANNKLQGPLPVFRAGVSVTLGRTNSFCGTSPGPCDPQVTALLAVAGALGYPTVFAQSWVGNNSCSGDWTFITCDPQGKNVTVVNFGKQGFSGTISPAFANLTSLRNLYLNDNNLSGTIPEILTSLPQLQNFDVSNNNLAGPRPVFPPGVKFSYAGNLLLEKNQTAGGNGAGGGMPGNGSTFDVPSGSKTGSGGSKGSSVSAGMIAGVVIAVLVFVGVVLFVSNKCYMKRRHRRFGKVEGSEKGSEMVKSNVHGGLNGYGGVPSELQSQSSGDHIEIHMFEGGNVSIPTRLAGTFGYLAPEYAATGRVTKKVDVYAFGVVLTEIITGRKPLDETMSDEWSHLVTWFCSVLINKENIRKAIDSTLDPDEATYESICKVAELAGHCTAREPHQRPDMGHAVNVLGPLVEQWKPGKSKEDESCGIDLHTSLP</sequence>
<dbReference type="Pfam" id="PF00560">
    <property type="entry name" value="LRR_1"/>
    <property type="match status" value="2"/>
</dbReference>
<feature type="domain" description="Leucine-rich repeat-containing N-terminal plant-type" evidence="14">
    <location>
        <begin position="37"/>
        <end position="71"/>
    </location>
</feature>
<dbReference type="Pfam" id="PF00069">
    <property type="entry name" value="Pkinase"/>
    <property type="match status" value="1"/>
</dbReference>
<dbReference type="FunFam" id="3.80.10.10:FF:000129">
    <property type="entry name" value="Leucine-rich repeat receptor-like kinase"/>
    <property type="match status" value="1"/>
</dbReference>
<feature type="chain" id="PRO_5044781472" description="Protein kinase domain-containing protein" evidence="12">
    <location>
        <begin position="37"/>
        <end position="725"/>
    </location>
</feature>
<dbReference type="EMBL" id="JBJUIK010000013">
    <property type="protein sequence ID" value="KAL3506500.1"/>
    <property type="molecule type" value="Genomic_DNA"/>
</dbReference>
<dbReference type="Proteomes" id="UP001630127">
    <property type="component" value="Unassembled WGS sequence"/>
</dbReference>
<dbReference type="SUPFAM" id="SSF56112">
    <property type="entry name" value="Protein kinase-like (PK-like)"/>
    <property type="match status" value="1"/>
</dbReference>
<keyword evidence="5" id="KW-0677">Repeat</keyword>
<dbReference type="Gene3D" id="3.80.10.10">
    <property type="entry name" value="Ribonuclease Inhibitor"/>
    <property type="match status" value="2"/>
</dbReference>
<evidence type="ECO:0000256" key="3">
    <source>
        <dbReference type="ARBA" id="ARBA00022692"/>
    </source>
</evidence>
<evidence type="ECO:0000256" key="2">
    <source>
        <dbReference type="ARBA" id="ARBA00022614"/>
    </source>
</evidence>
<evidence type="ECO:0000256" key="11">
    <source>
        <dbReference type="SAM" id="Phobius"/>
    </source>
</evidence>
<dbReference type="Gene3D" id="1.10.510.10">
    <property type="entry name" value="Transferase(Phosphotransferase) domain 1"/>
    <property type="match status" value="1"/>
</dbReference>
<comment type="caution">
    <text evidence="15">The sequence shown here is derived from an EMBL/GenBank/DDBJ whole genome shotgun (WGS) entry which is preliminary data.</text>
</comment>
<evidence type="ECO:0000256" key="9">
    <source>
        <dbReference type="ARBA" id="ARBA00023180"/>
    </source>
</evidence>
<dbReference type="GO" id="GO:0016020">
    <property type="term" value="C:membrane"/>
    <property type="evidence" value="ECO:0007669"/>
    <property type="project" value="UniProtKB-SubCell"/>
</dbReference>
<evidence type="ECO:0000256" key="6">
    <source>
        <dbReference type="ARBA" id="ARBA00022989"/>
    </source>
</evidence>
<keyword evidence="2" id="KW-0433">Leucine-rich repeat</keyword>
<evidence type="ECO:0000256" key="4">
    <source>
        <dbReference type="ARBA" id="ARBA00022729"/>
    </source>
</evidence>
<keyword evidence="6 11" id="KW-1133">Transmembrane helix</keyword>
<feature type="region of interest" description="Disordered" evidence="10">
    <location>
        <begin position="461"/>
        <end position="492"/>
    </location>
</feature>
<feature type="signal peptide" evidence="12">
    <location>
        <begin position="1"/>
        <end position="36"/>
    </location>
</feature>
<name>A0ABD2YKS1_9GENT</name>
<keyword evidence="8" id="KW-0675">Receptor</keyword>
<dbReference type="InterPro" id="IPR000719">
    <property type="entry name" value="Prot_kinase_dom"/>
</dbReference>
<dbReference type="PANTHER" id="PTHR47986:SF10">
    <property type="entry name" value="RECEPTOR-LIKE KINASE TMK4"/>
    <property type="match status" value="1"/>
</dbReference>
<dbReference type="InterPro" id="IPR013210">
    <property type="entry name" value="LRR_N_plant-typ"/>
</dbReference>
<keyword evidence="4 12" id="KW-0732">Signal</keyword>
<evidence type="ECO:0000256" key="10">
    <source>
        <dbReference type="SAM" id="MobiDB-lite"/>
    </source>
</evidence>
<evidence type="ECO:0000313" key="16">
    <source>
        <dbReference type="Proteomes" id="UP001630127"/>
    </source>
</evidence>
<dbReference type="InterPro" id="IPR001611">
    <property type="entry name" value="Leu-rich_rpt"/>
</dbReference>
<feature type="compositionally biased region" description="Gly residues" evidence="10">
    <location>
        <begin position="463"/>
        <end position="473"/>
    </location>
</feature>
<evidence type="ECO:0000256" key="5">
    <source>
        <dbReference type="ARBA" id="ARBA00022737"/>
    </source>
</evidence>
<reference evidence="15 16" key="1">
    <citation type="submission" date="2024-11" db="EMBL/GenBank/DDBJ databases">
        <title>A near-complete genome assembly of Cinchona calisaya.</title>
        <authorList>
            <person name="Lian D.C."/>
            <person name="Zhao X.W."/>
            <person name="Wei L."/>
        </authorList>
    </citation>
    <scope>NUCLEOTIDE SEQUENCE [LARGE SCALE GENOMIC DNA]</scope>
    <source>
        <tissue evidence="15">Nenye</tissue>
    </source>
</reference>
<keyword evidence="16" id="KW-1185">Reference proteome</keyword>
<keyword evidence="7 11" id="KW-0472">Membrane</keyword>
<dbReference type="AlphaFoldDB" id="A0ABD2YKS1"/>
<dbReference type="InterPro" id="IPR052422">
    <property type="entry name" value="Auxin_Ser/Thr_Kinase"/>
</dbReference>
<organism evidence="15 16">
    <name type="scientific">Cinchona calisaya</name>
    <dbReference type="NCBI Taxonomy" id="153742"/>
    <lineage>
        <taxon>Eukaryota</taxon>
        <taxon>Viridiplantae</taxon>
        <taxon>Streptophyta</taxon>
        <taxon>Embryophyta</taxon>
        <taxon>Tracheophyta</taxon>
        <taxon>Spermatophyta</taxon>
        <taxon>Magnoliopsida</taxon>
        <taxon>eudicotyledons</taxon>
        <taxon>Gunneridae</taxon>
        <taxon>Pentapetalae</taxon>
        <taxon>asterids</taxon>
        <taxon>lamiids</taxon>
        <taxon>Gentianales</taxon>
        <taxon>Rubiaceae</taxon>
        <taxon>Cinchonoideae</taxon>
        <taxon>Cinchoneae</taxon>
        <taxon>Cinchona</taxon>
    </lineage>
</organism>
<dbReference type="InterPro" id="IPR011009">
    <property type="entry name" value="Kinase-like_dom_sf"/>
</dbReference>
<dbReference type="FunFam" id="3.80.10.10:FF:000190">
    <property type="entry name" value="Receptor-like kinase TMK4"/>
    <property type="match status" value="1"/>
</dbReference>
<accession>A0ABD2YKS1</accession>
<evidence type="ECO:0000259" key="13">
    <source>
        <dbReference type="Pfam" id="PF00069"/>
    </source>
</evidence>
<proteinExistence type="predicted"/>
<keyword evidence="9" id="KW-0325">Glycoprotein</keyword>
<dbReference type="Pfam" id="PF08263">
    <property type="entry name" value="LRRNT_2"/>
    <property type="match status" value="2"/>
</dbReference>
<evidence type="ECO:0000256" key="8">
    <source>
        <dbReference type="ARBA" id="ARBA00023170"/>
    </source>
</evidence>
<comment type="subcellular location">
    <subcellularLocation>
        <location evidence="1">Membrane</location>
        <topology evidence="1">Single-pass membrane protein</topology>
    </subcellularLocation>
</comment>
<dbReference type="InterPro" id="IPR032675">
    <property type="entry name" value="LRR_dom_sf"/>
</dbReference>
<evidence type="ECO:0000256" key="12">
    <source>
        <dbReference type="SAM" id="SignalP"/>
    </source>
</evidence>
<dbReference type="SUPFAM" id="SSF52058">
    <property type="entry name" value="L domain-like"/>
    <property type="match status" value="2"/>
</dbReference>
<evidence type="ECO:0000256" key="7">
    <source>
        <dbReference type="ARBA" id="ARBA00023136"/>
    </source>
</evidence>
<evidence type="ECO:0000256" key="1">
    <source>
        <dbReference type="ARBA" id="ARBA00004167"/>
    </source>
</evidence>
<keyword evidence="3 11" id="KW-0812">Transmembrane</keyword>
<evidence type="ECO:0000313" key="15">
    <source>
        <dbReference type="EMBL" id="KAL3506500.1"/>
    </source>
</evidence>
<evidence type="ECO:0000259" key="14">
    <source>
        <dbReference type="Pfam" id="PF08263"/>
    </source>
</evidence>
<gene>
    <name evidence="15" type="ORF">ACH5RR_031882</name>
</gene>
<feature type="domain" description="Leucine-rich repeat-containing N-terminal plant-type" evidence="14">
    <location>
        <begin position="332"/>
        <end position="371"/>
    </location>
</feature>
<feature type="transmembrane region" description="Helical" evidence="11">
    <location>
        <begin position="498"/>
        <end position="519"/>
    </location>
</feature>
<evidence type="ECO:0008006" key="17">
    <source>
        <dbReference type="Google" id="ProtNLM"/>
    </source>
</evidence>
<dbReference type="PANTHER" id="PTHR47986">
    <property type="entry name" value="OSJNBA0070M12.3 PROTEIN"/>
    <property type="match status" value="1"/>
</dbReference>
<protein>
    <recommendedName>
        <fullName evidence="17">Protein kinase domain-containing protein</fullName>
    </recommendedName>
</protein>
<feature type="domain" description="Protein kinase" evidence="13">
    <location>
        <begin position="584"/>
        <end position="695"/>
    </location>
</feature>